<dbReference type="EMBL" id="JARAOO010000006">
    <property type="protein sequence ID" value="KAJ7963892.1"/>
    <property type="molecule type" value="Genomic_DNA"/>
</dbReference>
<evidence type="ECO:0000256" key="2">
    <source>
        <dbReference type="SAM" id="MobiDB-lite"/>
    </source>
</evidence>
<sequence>MSSEGGSPSAPPFEMSDDHPTDDTIVPVGKEPTYQSGKGKVLPPSLAYHPSTSSGSDNTKSRSFEVEDEAIALSCFLPERDEDEESNDNAKFDLYQGHTDNNKEWKPRYFFIEAPRSTAEVQRLGAEVEGWLKKCHKQSEEAARLREELERCRAFELQVALLKEETAQAAESLAKRDEEIARLRVELDASKKEARIAVKNFKVQTSVEE</sequence>
<dbReference type="Proteomes" id="UP001163823">
    <property type="component" value="Chromosome 6"/>
</dbReference>
<keyword evidence="4" id="KW-1185">Reference proteome</keyword>
<gene>
    <name evidence="3" type="ORF">O6P43_013779</name>
</gene>
<evidence type="ECO:0000313" key="3">
    <source>
        <dbReference type="EMBL" id="KAJ7963892.1"/>
    </source>
</evidence>
<keyword evidence="1" id="KW-0175">Coiled coil</keyword>
<name>A0AAD7LTJ1_QUISA</name>
<proteinExistence type="predicted"/>
<evidence type="ECO:0000256" key="1">
    <source>
        <dbReference type="SAM" id="Coils"/>
    </source>
</evidence>
<reference evidence="3" key="1">
    <citation type="journal article" date="2023" name="Science">
        <title>Elucidation of the pathway for biosynthesis of saponin adjuvants from the soapbark tree.</title>
        <authorList>
            <person name="Reed J."/>
            <person name="Orme A."/>
            <person name="El-Demerdash A."/>
            <person name="Owen C."/>
            <person name="Martin L.B.B."/>
            <person name="Misra R.C."/>
            <person name="Kikuchi S."/>
            <person name="Rejzek M."/>
            <person name="Martin A.C."/>
            <person name="Harkess A."/>
            <person name="Leebens-Mack J."/>
            <person name="Louveau T."/>
            <person name="Stephenson M.J."/>
            <person name="Osbourn A."/>
        </authorList>
    </citation>
    <scope>NUCLEOTIDE SEQUENCE</scope>
    <source>
        <strain evidence="3">S10</strain>
    </source>
</reference>
<comment type="caution">
    <text evidence="3">The sequence shown here is derived from an EMBL/GenBank/DDBJ whole genome shotgun (WGS) entry which is preliminary data.</text>
</comment>
<evidence type="ECO:0000313" key="4">
    <source>
        <dbReference type="Proteomes" id="UP001163823"/>
    </source>
</evidence>
<protein>
    <submittedName>
        <fullName evidence="3">Uncharacterized protein</fullName>
    </submittedName>
</protein>
<organism evidence="3 4">
    <name type="scientific">Quillaja saponaria</name>
    <name type="common">Soap bark tree</name>
    <dbReference type="NCBI Taxonomy" id="32244"/>
    <lineage>
        <taxon>Eukaryota</taxon>
        <taxon>Viridiplantae</taxon>
        <taxon>Streptophyta</taxon>
        <taxon>Embryophyta</taxon>
        <taxon>Tracheophyta</taxon>
        <taxon>Spermatophyta</taxon>
        <taxon>Magnoliopsida</taxon>
        <taxon>eudicotyledons</taxon>
        <taxon>Gunneridae</taxon>
        <taxon>Pentapetalae</taxon>
        <taxon>rosids</taxon>
        <taxon>fabids</taxon>
        <taxon>Fabales</taxon>
        <taxon>Quillajaceae</taxon>
        <taxon>Quillaja</taxon>
    </lineage>
</organism>
<feature type="region of interest" description="Disordered" evidence="2">
    <location>
        <begin position="1"/>
        <end position="101"/>
    </location>
</feature>
<accession>A0AAD7LTJ1</accession>
<dbReference type="AlphaFoldDB" id="A0AAD7LTJ1"/>
<feature type="coiled-coil region" evidence="1">
    <location>
        <begin position="128"/>
        <end position="200"/>
    </location>
</feature>
<dbReference type="KEGG" id="qsa:O6P43_013779"/>